<evidence type="ECO:0000256" key="7">
    <source>
        <dbReference type="ARBA" id="ARBA00022840"/>
    </source>
</evidence>
<dbReference type="InterPro" id="IPR008271">
    <property type="entry name" value="Ser/Thr_kinase_AS"/>
</dbReference>
<evidence type="ECO:0000256" key="9">
    <source>
        <dbReference type="PROSITE-ProRule" id="PRU10141"/>
    </source>
</evidence>
<gene>
    <name evidence="12" type="ORF">AVEN_257449_1</name>
</gene>
<evidence type="ECO:0000256" key="3">
    <source>
        <dbReference type="ARBA" id="ARBA00022527"/>
    </source>
</evidence>
<dbReference type="InterPro" id="IPR011009">
    <property type="entry name" value="Kinase-like_dom_sf"/>
</dbReference>
<feature type="domain" description="Protein kinase" evidence="11">
    <location>
        <begin position="33"/>
        <end position="307"/>
    </location>
</feature>
<dbReference type="GO" id="GO:0004693">
    <property type="term" value="F:cyclin-dependent protein serine/threonine kinase activity"/>
    <property type="evidence" value="ECO:0007669"/>
    <property type="project" value="TreeGrafter"/>
</dbReference>
<keyword evidence="3 10" id="KW-0723">Serine/threonine-protein kinase</keyword>
<dbReference type="Pfam" id="PF00069">
    <property type="entry name" value="Pkinase"/>
    <property type="match status" value="1"/>
</dbReference>
<dbReference type="OrthoDB" id="6431554at2759"/>
<dbReference type="InterPro" id="IPR000719">
    <property type="entry name" value="Prot_kinase_dom"/>
</dbReference>
<dbReference type="PANTHER" id="PTHR24056">
    <property type="entry name" value="CELL DIVISION PROTEIN KINASE"/>
    <property type="match status" value="1"/>
</dbReference>
<dbReference type="Gene3D" id="1.10.510.10">
    <property type="entry name" value="Transferase(Phosphotransferase) domain 1"/>
    <property type="match status" value="1"/>
</dbReference>
<dbReference type="PANTHER" id="PTHR24056:SF233">
    <property type="entry name" value="CYCLIN-DEPENDENT KINASE 9"/>
    <property type="match status" value="1"/>
</dbReference>
<keyword evidence="7 9" id="KW-0067">ATP-binding</keyword>
<reference evidence="12 13" key="1">
    <citation type="journal article" date="2019" name="Sci. Rep.">
        <title>Orb-weaving spider Araneus ventricosus genome elucidates the spidroin gene catalogue.</title>
        <authorList>
            <person name="Kono N."/>
            <person name="Nakamura H."/>
            <person name="Ohtoshi R."/>
            <person name="Moran D.A.P."/>
            <person name="Shinohara A."/>
            <person name="Yoshida Y."/>
            <person name="Fujiwara M."/>
            <person name="Mori M."/>
            <person name="Tomita M."/>
            <person name="Arakawa K."/>
        </authorList>
    </citation>
    <scope>NUCLEOTIDE SEQUENCE [LARGE SCALE GENOMIC DNA]</scope>
</reference>
<dbReference type="Gene3D" id="3.30.200.20">
    <property type="entry name" value="Phosphorylase Kinase, domain 1"/>
    <property type="match status" value="1"/>
</dbReference>
<keyword evidence="13" id="KW-1185">Reference proteome</keyword>
<dbReference type="InterPro" id="IPR050108">
    <property type="entry name" value="CDK"/>
</dbReference>
<evidence type="ECO:0000313" key="13">
    <source>
        <dbReference type="Proteomes" id="UP000499080"/>
    </source>
</evidence>
<evidence type="ECO:0000256" key="10">
    <source>
        <dbReference type="RuleBase" id="RU000304"/>
    </source>
</evidence>
<protein>
    <recommendedName>
        <fullName evidence="11">Protein kinase domain-containing protein</fullName>
    </recommendedName>
</protein>
<organism evidence="12 13">
    <name type="scientific">Araneus ventricosus</name>
    <name type="common">Orbweaver spider</name>
    <name type="synonym">Epeira ventricosa</name>
    <dbReference type="NCBI Taxonomy" id="182803"/>
    <lineage>
        <taxon>Eukaryota</taxon>
        <taxon>Metazoa</taxon>
        <taxon>Ecdysozoa</taxon>
        <taxon>Arthropoda</taxon>
        <taxon>Chelicerata</taxon>
        <taxon>Arachnida</taxon>
        <taxon>Araneae</taxon>
        <taxon>Araneomorphae</taxon>
        <taxon>Entelegynae</taxon>
        <taxon>Araneoidea</taxon>
        <taxon>Araneidae</taxon>
        <taxon>Araneus</taxon>
    </lineage>
</organism>
<dbReference type="PROSITE" id="PS00108">
    <property type="entry name" value="PROTEIN_KINASE_ST"/>
    <property type="match status" value="1"/>
</dbReference>
<dbReference type="PROSITE" id="PS50011">
    <property type="entry name" value="PROTEIN_KINASE_DOM"/>
    <property type="match status" value="1"/>
</dbReference>
<dbReference type="SUPFAM" id="SSF56112">
    <property type="entry name" value="Protein kinase-like (PK-like)"/>
    <property type="match status" value="1"/>
</dbReference>
<accession>A0A4Y2FG98</accession>
<keyword evidence="6" id="KW-0418">Kinase</keyword>
<evidence type="ECO:0000256" key="4">
    <source>
        <dbReference type="ARBA" id="ARBA00022679"/>
    </source>
</evidence>
<dbReference type="Proteomes" id="UP000499080">
    <property type="component" value="Unassembled WGS sequence"/>
</dbReference>
<keyword evidence="5 9" id="KW-0547">Nucleotide-binding</keyword>
<dbReference type="InterPro" id="IPR017441">
    <property type="entry name" value="Protein_kinase_ATP_BS"/>
</dbReference>
<evidence type="ECO:0000256" key="1">
    <source>
        <dbReference type="ARBA" id="ARBA00004123"/>
    </source>
</evidence>
<evidence type="ECO:0000256" key="5">
    <source>
        <dbReference type="ARBA" id="ARBA00022741"/>
    </source>
</evidence>
<dbReference type="CDD" id="cd00180">
    <property type="entry name" value="PKc"/>
    <property type="match status" value="1"/>
</dbReference>
<evidence type="ECO:0000256" key="6">
    <source>
        <dbReference type="ARBA" id="ARBA00022777"/>
    </source>
</evidence>
<name>A0A4Y2FG98_ARAVE</name>
<dbReference type="PROSITE" id="PS00107">
    <property type="entry name" value="PROTEIN_KINASE_ATP"/>
    <property type="match status" value="1"/>
</dbReference>
<comment type="subcellular location">
    <subcellularLocation>
        <location evidence="1">Nucleus</location>
    </subcellularLocation>
</comment>
<keyword evidence="8" id="KW-0539">Nucleus</keyword>
<comment type="caution">
    <text evidence="12">The sequence shown here is derived from an EMBL/GenBank/DDBJ whole genome shotgun (WGS) entry which is preliminary data.</text>
</comment>
<feature type="binding site" evidence="9">
    <location>
        <position position="62"/>
    </location>
    <ligand>
        <name>ATP</name>
        <dbReference type="ChEBI" id="CHEBI:30616"/>
    </ligand>
</feature>
<dbReference type="SMART" id="SM00220">
    <property type="entry name" value="S_TKc"/>
    <property type="match status" value="1"/>
</dbReference>
<comment type="similarity">
    <text evidence="2">Belongs to the protein kinase superfamily. CMGC Ser/Thr protein kinase family. CDC2/CDKX subfamily.</text>
</comment>
<evidence type="ECO:0000256" key="2">
    <source>
        <dbReference type="ARBA" id="ARBA00006485"/>
    </source>
</evidence>
<proteinExistence type="inferred from homology"/>
<dbReference type="EMBL" id="BGPR01000893">
    <property type="protein sequence ID" value="GBM39339.1"/>
    <property type="molecule type" value="Genomic_DNA"/>
</dbReference>
<dbReference type="AlphaFoldDB" id="A0A4Y2FG98"/>
<dbReference type="GO" id="GO:0008353">
    <property type="term" value="F:RNA polymerase II CTD heptapeptide repeat kinase activity"/>
    <property type="evidence" value="ECO:0007669"/>
    <property type="project" value="TreeGrafter"/>
</dbReference>
<dbReference type="GO" id="GO:0005634">
    <property type="term" value="C:nucleus"/>
    <property type="evidence" value="ECO:0007669"/>
    <property type="project" value="UniProtKB-SubCell"/>
</dbReference>
<sequence>MSADDLYQDPGPIRDPNKDLVTATALLKRHFGYTDPQVLGAGSFGSVVRFRNPEKEEEVAIKLLYLNNTSEGEKKIWIRLRHQNIVPLRRSTVFRPLNVVCYEMQMCPYDLMSAVRKKDFKESSESLQQLKRWLHQVLCGLDFLHNRQLCHLDIKSDNVLISRRANRAMLGDFTFLSSTTSHIGRDEIGLPIMYRPPETSRVLKGAESIDGRYFDLWTFGVMSMELFTNFHMIRSFRCRQMGIAARQASMRGALQEEVFTEKMKTVLPAVELTSDDIQMALNFVHSFLKSDPTARITADVGMQHKFLEKGDFVSSGVDALWQCPKVFYDENVLKFFPFLITSALSCNTAAFKKFRNLLDILKMKMNYAIIHRASEEYQVNMLVRTGFIQLNVHARSKFKNSCRWKGHVVDVPTL</sequence>
<evidence type="ECO:0000259" key="11">
    <source>
        <dbReference type="PROSITE" id="PS50011"/>
    </source>
</evidence>
<evidence type="ECO:0000313" key="12">
    <source>
        <dbReference type="EMBL" id="GBM39339.1"/>
    </source>
</evidence>
<dbReference type="GO" id="GO:0005524">
    <property type="term" value="F:ATP binding"/>
    <property type="evidence" value="ECO:0007669"/>
    <property type="project" value="UniProtKB-UniRule"/>
</dbReference>
<keyword evidence="4" id="KW-0808">Transferase</keyword>
<evidence type="ECO:0000256" key="8">
    <source>
        <dbReference type="ARBA" id="ARBA00023242"/>
    </source>
</evidence>